<dbReference type="GO" id="GO:0000166">
    <property type="term" value="F:nucleotide binding"/>
    <property type="evidence" value="ECO:0007669"/>
    <property type="project" value="InterPro"/>
</dbReference>
<accession>A0A6V7GYZ3</accession>
<dbReference type="Pfam" id="PF01408">
    <property type="entry name" value="GFO_IDH_MocA"/>
    <property type="match status" value="1"/>
</dbReference>
<sequence>YLEDLSLKKDVRHPKVRLALFGVGRAGTIHLSNIISNPRVKLLYIVDDIESNWANLKDYWHLDDVLLLNSKQVDRVYNDPNVDAVVVASPTFTHEGIVRRALEVKKAVFCEKPIAEDTANSIKCYETARKIGKPLFCAFNRRFDPSYSAVRDRVRNGEVGHVHVIKTVSRDSPLPSIDYLKISGGIFHDCMVHDFDIITWILGEYPVKVSAHAHAHIPEIKAIGDHDTVVVTLYFPSGTLGMVDISRNSSYGYDQRLEVFGPKGMIRADNEQPIHCVTTQYDQEGINSAPIWYSFASRFMNGYRRELDHFVDVVLGRAESSVQPKETLAVIKIATACQESARTGKIVDITWAPNELP</sequence>
<dbReference type="EMBL" id="CAJDYZ010004644">
    <property type="protein sequence ID" value="CAD1471689.1"/>
    <property type="molecule type" value="Genomic_DNA"/>
</dbReference>
<keyword evidence="5" id="KW-1185">Reference proteome</keyword>
<feature type="domain" description="Gfo/Idh/MocA-like oxidoreductase C-terminal" evidence="3">
    <location>
        <begin position="152"/>
        <end position="348"/>
    </location>
</feature>
<evidence type="ECO:0000313" key="4">
    <source>
        <dbReference type="EMBL" id="CAD1471689.1"/>
    </source>
</evidence>
<proteinExistence type="predicted"/>
<evidence type="ECO:0000313" key="5">
    <source>
        <dbReference type="Proteomes" id="UP000752696"/>
    </source>
</evidence>
<gene>
    <name evidence="4" type="ORF">MHI_LOCUS247418</name>
</gene>
<name>A0A6V7GYZ3_9HYME</name>
<dbReference type="PANTHER" id="PTHR42840:SF3">
    <property type="entry name" value="BINDING ROSSMANN FOLD OXIDOREDUCTASE, PUTATIVE (AFU_ORTHOLOGUE AFUA_2G10240)-RELATED"/>
    <property type="match status" value="1"/>
</dbReference>
<dbReference type="InterPro" id="IPR036291">
    <property type="entry name" value="NAD(P)-bd_dom_sf"/>
</dbReference>
<dbReference type="SUPFAM" id="SSF51735">
    <property type="entry name" value="NAD(P)-binding Rossmann-fold domains"/>
    <property type="match status" value="1"/>
</dbReference>
<organism evidence="4 5">
    <name type="scientific">Heterotrigona itama</name>
    <dbReference type="NCBI Taxonomy" id="395501"/>
    <lineage>
        <taxon>Eukaryota</taxon>
        <taxon>Metazoa</taxon>
        <taxon>Ecdysozoa</taxon>
        <taxon>Arthropoda</taxon>
        <taxon>Hexapoda</taxon>
        <taxon>Insecta</taxon>
        <taxon>Pterygota</taxon>
        <taxon>Neoptera</taxon>
        <taxon>Endopterygota</taxon>
        <taxon>Hymenoptera</taxon>
        <taxon>Apocrita</taxon>
        <taxon>Aculeata</taxon>
        <taxon>Apoidea</taxon>
        <taxon>Anthophila</taxon>
        <taxon>Apidae</taxon>
        <taxon>Heterotrigona</taxon>
    </lineage>
</organism>
<dbReference type="GO" id="GO:0005737">
    <property type="term" value="C:cytoplasm"/>
    <property type="evidence" value="ECO:0007669"/>
    <property type="project" value="TreeGrafter"/>
</dbReference>
<dbReference type="Proteomes" id="UP000752696">
    <property type="component" value="Unassembled WGS sequence"/>
</dbReference>
<feature type="domain" description="Gfo/Idh/MocA-like oxidoreductase N-terminal" evidence="2">
    <location>
        <begin position="17"/>
        <end position="137"/>
    </location>
</feature>
<protein>
    <recommendedName>
        <fullName evidence="6">Gfo/Idh/MocA-like oxidoreductase N-terminal domain-containing protein</fullName>
    </recommendedName>
</protein>
<dbReference type="GO" id="GO:0016491">
    <property type="term" value="F:oxidoreductase activity"/>
    <property type="evidence" value="ECO:0007669"/>
    <property type="project" value="UniProtKB-KW"/>
</dbReference>
<dbReference type="GO" id="GO:0006740">
    <property type="term" value="P:NADPH regeneration"/>
    <property type="evidence" value="ECO:0007669"/>
    <property type="project" value="TreeGrafter"/>
</dbReference>
<reference evidence="4" key="1">
    <citation type="submission" date="2020-07" db="EMBL/GenBank/DDBJ databases">
        <authorList>
            <person name="Nazaruddin N."/>
        </authorList>
    </citation>
    <scope>NUCLEOTIDE SEQUENCE</scope>
</reference>
<dbReference type="OrthoDB" id="64915at2759"/>
<evidence type="ECO:0008006" key="6">
    <source>
        <dbReference type="Google" id="ProtNLM"/>
    </source>
</evidence>
<comment type="caution">
    <text evidence="4">The sequence shown here is derived from an EMBL/GenBank/DDBJ whole genome shotgun (WGS) entry which is preliminary data.</text>
</comment>
<evidence type="ECO:0000256" key="1">
    <source>
        <dbReference type="ARBA" id="ARBA00023002"/>
    </source>
</evidence>
<dbReference type="AlphaFoldDB" id="A0A6V7GYZ3"/>
<evidence type="ECO:0000259" key="3">
    <source>
        <dbReference type="Pfam" id="PF02894"/>
    </source>
</evidence>
<evidence type="ECO:0000259" key="2">
    <source>
        <dbReference type="Pfam" id="PF01408"/>
    </source>
</evidence>
<dbReference type="Pfam" id="PF02894">
    <property type="entry name" value="GFO_IDH_MocA_C"/>
    <property type="match status" value="1"/>
</dbReference>
<dbReference type="InterPro" id="IPR004104">
    <property type="entry name" value="Gfo/Idh/MocA-like_OxRdtase_C"/>
</dbReference>
<dbReference type="PANTHER" id="PTHR42840">
    <property type="entry name" value="NAD(P)-BINDING ROSSMANN-FOLD SUPERFAMILY PROTEIN-RELATED"/>
    <property type="match status" value="1"/>
</dbReference>
<feature type="non-terminal residue" evidence="4">
    <location>
        <position position="1"/>
    </location>
</feature>
<dbReference type="InterPro" id="IPR000683">
    <property type="entry name" value="Gfo/Idh/MocA-like_OxRdtase_N"/>
</dbReference>
<dbReference type="Gene3D" id="3.30.360.10">
    <property type="entry name" value="Dihydrodipicolinate Reductase, domain 2"/>
    <property type="match status" value="1"/>
</dbReference>
<keyword evidence="1" id="KW-0560">Oxidoreductase</keyword>
<dbReference type="SUPFAM" id="SSF55347">
    <property type="entry name" value="Glyceraldehyde-3-phosphate dehydrogenase-like, C-terminal domain"/>
    <property type="match status" value="1"/>
</dbReference>
<dbReference type="Gene3D" id="3.40.50.720">
    <property type="entry name" value="NAD(P)-binding Rossmann-like Domain"/>
    <property type="match status" value="1"/>
</dbReference>